<name>A0AAN6G860_9BASI</name>
<accession>A0AAN6G860</accession>
<feature type="compositionally biased region" description="Basic and acidic residues" evidence="1">
    <location>
        <begin position="140"/>
        <end position="149"/>
    </location>
</feature>
<organism evidence="2 3">
    <name type="scientific">Tilletia horrida</name>
    <dbReference type="NCBI Taxonomy" id="155126"/>
    <lineage>
        <taxon>Eukaryota</taxon>
        <taxon>Fungi</taxon>
        <taxon>Dikarya</taxon>
        <taxon>Basidiomycota</taxon>
        <taxon>Ustilaginomycotina</taxon>
        <taxon>Exobasidiomycetes</taxon>
        <taxon>Tilletiales</taxon>
        <taxon>Tilletiaceae</taxon>
        <taxon>Tilletia</taxon>
    </lineage>
</organism>
<sequence>MPDKKKSGTDADAAPTRDEFSALDAARAKLDTDVADLRSVLHTHAEDIGQLRTKTVTINGKLDAIILKLGQLSSASTVATASSVPSASSVLSRTPTASVIAANPSSIGTDTSPTSTVAPGWDSVRAAAAGGPLTTAQPQDMDRRARLNDTNDNAPQDSGRFFNIKPEELGMFDGVPEDTELFISDVEAIRASEPDGAWDKAVLRALPRTLRGPARLWFASLTATERSQALRSTEALLKLICDNFKPPPAVVRRQARDRHWQPEEEDLIYYSFVKAALLKTAWPSLKEEDLVNEVIEGIEPAIAKLLQVPHRDRPTLTALRNELRIQETYWRLEQRRPLVRGKDRPPSFGAGVPAYDQLLSSAAPAATSAAYPQQSNSFARPLTNGFQHNRRGASIRDDFDPTRLAYRIQLEQKKRMMAYPVPNTNRIMCNVVPSLNNMEAEDEYPTTLDDGVELGGDSQEDF</sequence>
<keyword evidence="3" id="KW-1185">Reference proteome</keyword>
<dbReference type="Proteomes" id="UP001176521">
    <property type="component" value="Unassembled WGS sequence"/>
</dbReference>
<gene>
    <name evidence="2" type="ORF">OC842_006648</name>
</gene>
<dbReference type="AlphaFoldDB" id="A0AAN6G860"/>
<reference evidence="2" key="1">
    <citation type="journal article" date="2023" name="PhytoFront">
        <title>Draft Genome Resources of Seven Strains of Tilletia horrida, Causal Agent of Kernel Smut of Rice.</title>
        <authorList>
            <person name="Khanal S."/>
            <person name="Antony Babu S."/>
            <person name="Zhou X.G."/>
        </authorList>
    </citation>
    <scope>NUCLEOTIDE SEQUENCE</scope>
    <source>
        <strain evidence="2">TX3</strain>
    </source>
</reference>
<protein>
    <submittedName>
        <fullName evidence="2">Uncharacterized protein</fullName>
    </submittedName>
</protein>
<proteinExistence type="predicted"/>
<feature type="region of interest" description="Disordered" evidence="1">
    <location>
        <begin position="130"/>
        <end position="161"/>
    </location>
</feature>
<dbReference type="EMBL" id="JAPDMQ010000634">
    <property type="protein sequence ID" value="KAK0521849.1"/>
    <property type="molecule type" value="Genomic_DNA"/>
</dbReference>
<evidence type="ECO:0000313" key="3">
    <source>
        <dbReference type="Proteomes" id="UP001176521"/>
    </source>
</evidence>
<evidence type="ECO:0000256" key="1">
    <source>
        <dbReference type="SAM" id="MobiDB-lite"/>
    </source>
</evidence>
<evidence type="ECO:0000313" key="2">
    <source>
        <dbReference type="EMBL" id="KAK0521849.1"/>
    </source>
</evidence>
<comment type="caution">
    <text evidence="2">The sequence shown here is derived from an EMBL/GenBank/DDBJ whole genome shotgun (WGS) entry which is preliminary data.</text>
</comment>